<gene>
    <name evidence="4" type="primary">lvr</name>
    <name evidence="4" type="ORF">CTA1_13218</name>
</gene>
<keyword evidence="5" id="KW-1185">Reference proteome</keyword>
<dbReference type="PRINTS" id="PR00081">
    <property type="entry name" value="GDHRDH"/>
</dbReference>
<protein>
    <submittedName>
        <fullName evidence="4">Levodione reductase</fullName>
    </submittedName>
</protein>
<dbReference type="InterPro" id="IPR020904">
    <property type="entry name" value="Sc_DH/Rdtase_CS"/>
</dbReference>
<proteinExistence type="inferred from homology"/>
<accession>A0A4U6XGY6</accession>
<evidence type="ECO:0000256" key="3">
    <source>
        <dbReference type="SAM" id="MobiDB-lite"/>
    </source>
</evidence>
<dbReference type="PRINTS" id="PR00080">
    <property type="entry name" value="SDRFAMILY"/>
</dbReference>
<feature type="compositionally biased region" description="Gly residues" evidence="3">
    <location>
        <begin position="303"/>
        <end position="314"/>
    </location>
</feature>
<dbReference type="EMBL" id="PJEX01000112">
    <property type="protein sequence ID" value="TKW55055.1"/>
    <property type="molecule type" value="Genomic_DNA"/>
</dbReference>
<dbReference type="AlphaFoldDB" id="A0A4U6XGY6"/>
<dbReference type="InterPro" id="IPR015889">
    <property type="entry name" value="Intradiol_dOase_core"/>
</dbReference>
<dbReference type="PANTHER" id="PTHR42820:SF1">
    <property type="entry name" value="SHORT-CHAIN DEHYDROGENASE_REDUCTASE FAMILY PROTEIN"/>
    <property type="match status" value="1"/>
</dbReference>
<dbReference type="Proteomes" id="UP000310108">
    <property type="component" value="Unassembled WGS sequence"/>
</dbReference>
<feature type="region of interest" description="Disordered" evidence="3">
    <location>
        <begin position="303"/>
        <end position="335"/>
    </location>
</feature>
<evidence type="ECO:0000256" key="2">
    <source>
        <dbReference type="RuleBase" id="RU000363"/>
    </source>
</evidence>
<dbReference type="SUPFAM" id="SSF51735">
    <property type="entry name" value="NAD(P)-binding Rossmann-fold domains"/>
    <property type="match status" value="1"/>
</dbReference>
<dbReference type="STRING" id="1306861.A0A4U6XGY6"/>
<dbReference type="GO" id="GO:0016702">
    <property type="term" value="F:oxidoreductase activity, acting on single donors with incorporation of molecular oxygen, incorporation of two atoms of oxygen"/>
    <property type="evidence" value="ECO:0007669"/>
    <property type="project" value="InterPro"/>
</dbReference>
<dbReference type="InterPro" id="IPR002347">
    <property type="entry name" value="SDR_fam"/>
</dbReference>
<reference evidence="4 5" key="1">
    <citation type="journal article" date="2019" name="PLoS ONE">
        <title>Comparative genome analysis indicates high evolutionary potential of pathogenicity genes in Colletotrichum tanaceti.</title>
        <authorList>
            <person name="Lelwala R.V."/>
            <person name="Korhonen P.K."/>
            <person name="Young N.D."/>
            <person name="Scott J.B."/>
            <person name="Ades P.A."/>
            <person name="Gasser R.B."/>
            <person name="Taylor P.W.J."/>
        </authorList>
    </citation>
    <scope>NUCLEOTIDE SEQUENCE [LARGE SCALE GENOMIC DNA]</scope>
    <source>
        <strain evidence="4">BRIP57314</strain>
    </source>
</reference>
<evidence type="ECO:0000313" key="5">
    <source>
        <dbReference type="Proteomes" id="UP000310108"/>
    </source>
</evidence>
<dbReference type="Gene3D" id="3.40.50.720">
    <property type="entry name" value="NAD(P)-binding Rossmann-like Domain"/>
    <property type="match status" value="1"/>
</dbReference>
<dbReference type="PANTHER" id="PTHR42820">
    <property type="entry name" value="SHORT-CHAIN DEHYDROGENASE REDUCTASE"/>
    <property type="match status" value="1"/>
</dbReference>
<dbReference type="OrthoDB" id="1669814at2759"/>
<dbReference type="InterPro" id="IPR036291">
    <property type="entry name" value="NAD(P)-bd_dom_sf"/>
</dbReference>
<name>A0A4U6XGY6_9PEZI</name>
<evidence type="ECO:0000313" key="4">
    <source>
        <dbReference type="EMBL" id="TKW55055.1"/>
    </source>
</evidence>
<keyword evidence="1" id="KW-0521">NADP</keyword>
<comment type="caution">
    <text evidence="4">The sequence shown here is derived from an EMBL/GenBank/DDBJ whole genome shotgun (WGS) entry which is preliminary data.</text>
</comment>
<evidence type="ECO:0000256" key="1">
    <source>
        <dbReference type="ARBA" id="ARBA00022857"/>
    </source>
</evidence>
<sequence length="354" mass="36648">MSATLQFRDKVIAVTGAASGIGLATAHLLASRGARLSLADINEQGLRDVQSDIRTRHAEAEIVISAVDVTNYDQVEKWTASTVEHFGRLDGAANLAGVIPKSAGTKGLADQDLDEWEFVMGVNLTGVMHCLKAQLSVMRDDGSIVNASSIAGLQGRPNNGAYTASKHAILGLTRTAAKEPVLNVYREMWHCNSTGVYSGIVESNIDNIWPRGIQPTDEDGDSIIPGHYTSRATHIHLMVHANATLTLYANSTLGNVISSSHVGQTFFDQDLISAEVTTNADDSILGEEAMAFGINTTMSNSASGGGAGGDGGAPPIGTAPGGCPPPGAFSSGAAASRVSSTEAASSCQAPLSLT</sequence>
<dbReference type="GO" id="GO:0005506">
    <property type="term" value="F:iron ion binding"/>
    <property type="evidence" value="ECO:0007669"/>
    <property type="project" value="InterPro"/>
</dbReference>
<dbReference type="SUPFAM" id="SSF49482">
    <property type="entry name" value="Aromatic compound dioxygenase"/>
    <property type="match status" value="1"/>
</dbReference>
<dbReference type="Pfam" id="PF00106">
    <property type="entry name" value="adh_short"/>
    <property type="match status" value="1"/>
</dbReference>
<dbReference type="PROSITE" id="PS00061">
    <property type="entry name" value="ADH_SHORT"/>
    <property type="match status" value="1"/>
</dbReference>
<comment type="similarity">
    <text evidence="2">Belongs to the short-chain dehydrogenases/reductases (SDR) family.</text>
</comment>
<organism evidence="4 5">
    <name type="scientific">Colletotrichum tanaceti</name>
    <dbReference type="NCBI Taxonomy" id="1306861"/>
    <lineage>
        <taxon>Eukaryota</taxon>
        <taxon>Fungi</taxon>
        <taxon>Dikarya</taxon>
        <taxon>Ascomycota</taxon>
        <taxon>Pezizomycotina</taxon>
        <taxon>Sordariomycetes</taxon>
        <taxon>Hypocreomycetidae</taxon>
        <taxon>Glomerellales</taxon>
        <taxon>Glomerellaceae</taxon>
        <taxon>Colletotrichum</taxon>
        <taxon>Colletotrichum destructivum species complex</taxon>
    </lineage>
</organism>